<evidence type="ECO:0000313" key="2">
    <source>
        <dbReference type="Proteomes" id="UP001516400"/>
    </source>
</evidence>
<name>A0ABD2NLF4_9CUCU</name>
<organism evidence="1 2">
    <name type="scientific">Cryptolaemus montrouzieri</name>
    <dbReference type="NCBI Taxonomy" id="559131"/>
    <lineage>
        <taxon>Eukaryota</taxon>
        <taxon>Metazoa</taxon>
        <taxon>Ecdysozoa</taxon>
        <taxon>Arthropoda</taxon>
        <taxon>Hexapoda</taxon>
        <taxon>Insecta</taxon>
        <taxon>Pterygota</taxon>
        <taxon>Neoptera</taxon>
        <taxon>Endopterygota</taxon>
        <taxon>Coleoptera</taxon>
        <taxon>Polyphaga</taxon>
        <taxon>Cucujiformia</taxon>
        <taxon>Coccinelloidea</taxon>
        <taxon>Coccinellidae</taxon>
        <taxon>Scymninae</taxon>
        <taxon>Scymnini</taxon>
        <taxon>Cryptolaemus</taxon>
    </lineage>
</organism>
<sequence length="128" mass="14700">MNYVVFWDKSSGFIHKSWLDEKSTTFKLLSTKNPVIQIMKAELPKDNWFIYVYTLIFGPYDIPIKVGKNGLCQLSKTPEQRLDALDRTFDDSQIDTQLSSLQRHVSEIGCMVIVAALSIKPEIEVFLI</sequence>
<gene>
    <name evidence="1" type="ORF">HHI36_017078</name>
</gene>
<comment type="caution">
    <text evidence="1">The sequence shown here is derived from an EMBL/GenBank/DDBJ whole genome shotgun (WGS) entry which is preliminary data.</text>
</comment>
<accession>A0ABD2NLF4</accession>
<protein>
    <submittedName>
        <fullName evidence="1">Uncharacterized protein</fullName>
    </submittedName>
</protein>
<reference evidence="1 2" key="1">
    <citation type="journal article" date="2021" name="BMC Biol.">
        <title>Horizontally acquired antibacterial genes associated with adaptive radiation of ladybird beetles.</title>
        <authorList>
            <person name="Li H.S."/>
            <person name="Tang X.F."/>
            <person name="Huang Y.H."/>
            <person name="Xu Z.Y."/>
            <person name="Chen M.L."/>
            <person name="Du X.Y."/>
            <person name="Qiu B.Y."/>
            <person name="Chen P.T."/>
            <person name="Zhang W."/>
            <person name="Slipinski A."/>
            <person name="Escalona H.E."/>
            <person name="Waterhouse R.M."/>
            <person name="Zwick A."/>
            <person name="Pang H."/>
        </authorList>
    </citation>
    <scope>NUCLEOTIDE SEQUENCE [LARGE SCALE GENOMIC DNA]</scope>
    <source>
        <strain evidence="1">SYSU2018</strain>
    </source>
</reference>
<evidence type="ECO:0000313" key="1">
    <source>
        <dbReference type="EMBL" id="KAL3279571.1"/>
    </source>
</evidence>
<proteinExistence type="predicted"/>
<dbReference type="AlphaFoldDB" id="A0ABD2NLF4"/>
<dbReference type="Proteomes" id="UP001516400">
    <property type="component" value="Unassembled WGS sequence"/>
</dbReference>
<keyword evidence="2" id="KW-1185">Reference proteome</keyword>
<dbReference type="EMBL" id="JABFTP020000124">
    <property type="protein sequence ID" value="KAL3279571.1"/>
    <property type="molecule type" value="Genomic_DNA"/>
</dbReference>